<gene>
    <name evidence="2" type="ORF">RND71_035287</name>
</gene>
<evidence type="ECO:0000256" key="1">
    <source>
        <dbReference type="SAM" id="MobiDB-lite"/>
    </source>
</evidence>
<organism evidence="2 3">
    <name type="scientific">Anisodus tanguticus</name>
    <dbReference type="NCBI Taxonomy" id="243964"/>
    <lineage>
        <taxon>Eukaryota</taxon>
        <taxon>Viridiplantae</taxon>
        <taxon>Streptophyta</taxon>
        <taxon>Embryophyta</taxon>
        <taxon>Tracheophyta</taxon>
        <taxon>Spermatophyta</taxon>
        <taxon>Magnoliopsida</taxon>
        <taxon>eudicotyledons</taxon>
        <taxon>Gunneridae</taxon>
        <taxon>Pentapetalae</taxon>
        <taxon>asterids</taxon>
        <taxon>lamiids</taxon>
        <taxon>Solanales</taxon>
        <taxon>Solanaceae</taxon>
        <taxon>Solanoideae</taxon>
        <taxon>Hyoscyameae</taxon>
        <taxon>Anisodus</taxon>
    </lineage>
</organism>
<dbReference type="EMBL" id="JAVYJV010000019">
    <property type="protein sequence ID" value="KAK4345111.1"/>
    <property type="molecule type" value="Genomic_DNA"/>
</dbReference>
<proteinExistence type="predicted"/>
<comment type="caution">
    <text evidence="2">The sequence shown here is derived from an EMBL/GenBank/DDBJ whole genome shotgun (WGS) entry which is preliminary data.</text>
</comment>
<evidence type="ECO:0000313" key="2">
    <source>
        <dbReference type="EMBL" id="KAK4345111.1"/>
    </source>
</evidence>
<name>A0AAE1R590_9SOLA</name>
<keyword evidence="3" id="KW-1185">Reference proteome</keyword>
<feature type="region of interest" description="Disordered" evidence="1">
    <location>
        <begin position="48"/>
        <end position="69"/>
    </location>
</feature>
<feature type="region of interest" description="Disordered" evidence="1">
    <location>
        <begin position="132"/>
        <end position="172"/>
    </location>
</feature>
<reference evidence="2" key="1">
    <citation type="submission" date="2023-12" db="EMBL/GenBank/DDBJ databases">
        <title>Genome assembly of Anisodus tanguticus.</title>
        <authorList>
            <person name="Wang Y.-J."/>
        </authorList>
    </citation>
    <scope>NUCLEOTIDE SEQUENCE</scope>
    <source>
        <strain evidence="2">KB-2021</strain>
        <tissue evidence="2">Leaf</tissue>
    </source>
</reference>
<dbReference type="AlphaFoldDB" id="A0AAE1R590"/>
<feature type="compositionally biased region" description="Basic and acidic residues" evidence="1">
    <location>
        <begin position="132"/>
        <end position="149"/>
    </location>
</feature>
<protein>
    <submittedName>
        <fullName evidence="2">Uncharacterized protein</fullName>
    </submittedName>
</protein>
<accession>A0AAE1R590</accession>
<sequence>MKAQPWIKMVEGPTMGENDEVRGMMENYVPFSGNPEASGMVKVEYESKPSNEATTAASDAALERNESKTSYDVTRQIETGSELLEASASSIYMWSDVIINSHNLTSYHTRTPRVIDPNLCWCFHSGGVDSDRVDPLRRKSHPMEQESLKHPSLAGEGQAPLQRMCPGEETIH</sequence>
<evidence type="ECO:0000313" key="3">
    <source>
        <dbReference type="Proteomes" id="UP001291623"/>
    </source>
</evidence>
<dbReference type="Proteomes" id="UP001291623">
    <property type="component" value="Unassembled WGS sequence"/>
</dbReference>